<evidence type="ECO:0000256" key="9">
    <source>
        <dbReference type="ARBA" id="ARBA00048090"/>
    </source>
</evidence>
<evidence type="ECO:0000256" key="5">
    <source>
        <dbReference type="ARBA" id="ARBA00022741"/>
    </source>
</evidence>
<name>A0A934SKW9_9MICO</name>
<dbReference type="Pfam" id="PF13671">
    <property type="entry name" value="AAA_33"/>
    <property type="match status" value="1"/>
</dbReference>
<dbReference type="FunFam" id="3.40.50.300:FF:000522">
    <property type="entry name" value="Gluconokinase"/>
    <property type="match status" value="1"/>
</dbReference>
<comment type="caution">
    <text evidence="11">The sequence shown here is derived from an EMBL/GenBank/DDBJ whole genome shotgun (WGS) entry which is preliminary data.</text>
</comment>
<keyword evidence="7 10" id="KW-0067">ATP-binding</keyword>
<dbReference type="InterPro" id="IPR027417">
    <property type="entry name" value="P-loop_NTPase"/>
</dbReference>
<evidence type="ECO:0000313" key="11">
    <source>
        <dbReference type="EMBL" id="MBK4347216.1"/>
    </source>
</evidence>
<evidence type="ECO:0000256" key="6">
    <source>
        <dbReference type="ARBA" id="ARBA00022777"/>
    </source>
</evidence>
<evidence type="ECO:0000256" key="7">
    <source>
        <dbReference type="ARBA" id="ARBA00022840"/>
    </source>
</evidence>
<dbReference type="EMBL" id="JAEPES010000002">
    <property type="protein sequence ID" value="MBK4347216.1"/>
    <property type="molecule type" value="Genomic_DNA"/>
</dbReference>
<evidence type="ECO:0000256" key="10">
    <source>
        <dbReference type="RuleBase" id="RU363066"/>
    </source>
</evidence>
<dbReference type="SUPFAM" id="SSF52540">
    <property type="entry name" value="P-loop containing nucleoside triphosphate hydrolases"/>
    <property type="match status" value="1"/>
</dbReference>
<dbReference type="GO" id="GO:0019521">
    <property type="term" value="P:D-gluconate metabolic process"/>
    <property type="evidence" value="ECO:0007669"/>
    <property type="project" value="UniProtKB-KW"/>
</dbReference>
<evidence type="ECO:0000256" key="1">
    <source>
        <dbReference type="ARBA" id="ARBA00004761"/>
    </source>
</evidence>
<dbReference type="NCBIfam" id="TIGR01313">
    <property type="entry name" value="therm_gnt_kin"/>
    <property type="match status" value="1"/>
</dbReference>
<keyword evidence="6 10" id="KW-0418">Kinase</keyword>
<dbReference type="InterPro" id="IPR006001">
    <property type="entry name" value="Therm_gnt_kin"/>
</dbReference>
<keyword evidence="5 10" id="KW-0547">Nucleotide-binding</keyword>
<dbReference type="EC" id="2.7.1.12" evidence="3 10"/>
<evidence type="ECO:0000313" key="12">
    <source>
        <dbReference type="Proteomes" id="UP000636458"/>
    </source>
</evidence>
<keyword evidence="12" id="KW-1185">Reference proteome</keyword>
<gene>
    <name evidence="11" type="ORF">IV501_06180</name>
</gene>
<dbReference type="GO" id="GO:0005737">
    <property type="term" value="C:cytoplasm"/>
    <property type="evidence" value="ECO:0007669"/>
    <property type="project" value="TreeGrafter"/>
</dbReference>
<organism evidence="11 12">
    <name type="scientific">Lacisediminihabitans changchengi</name>
    <dbReference type="NCBI Taxonomy" id="2787634"/>
    <lineage>
        <taxon>Bacteria</taxon>
        <taxon>Bacillati</taxon>
        <taxon>Actinomycetota</taxon>
        <taxon>Actinomycetes</taxon>
        <taxon>Micrococcales</taxon>
        <taxon>Microbacteriaceae</taxon>
        <taxon>Lacisediminihabitans</taxon>
    </lineage>
</organism>
<keyword evidence="4 10" id="KW-0808">Transferase</keyword>
<evidence type="ECO:0000256" key="8">
    <source>
        <dbReference type="ARBA" id="ARBA00023064"/>
    </source>
</evidence>
<dbReference type="PANTHER" id="PTHR43442:SF3">
    <property type="entry name" value="GLUCONOKINASE-RELATED"/>
    <property type="match status" value="1"/>
</dbReference>
<proteinExistence type="inferred from homology"/>
<dbReference type="GO" id="GO:0046316">
    <property type="term" value="F:gluconokinase activity"/>
    <property type="evidence" value="ECO:0007669"/>
    <property type="project" value="UniProtKB-EC"/>
</dbReference>
<dbReference type="PANTHER" id="PTHR43442">
    <property type="entry name" value="GLUCONOKINASE-RELATED"/>
    <property type="match status" value="1"/>
</dbReference>
<evidence type="ECO:0000256" key="4">
    <source>
        <dbReference type="ARBA" id="ARBA00022679"/>
    </source>
</evidence>
<comment type="similarity">
    <text evidence="2 10">Belongs to the gluconokinase GntK/GntV family.</text>
</comment>
<comment type="catalytic activity">
    <reaction evidence="9 10">
        <text>D-gluconate + ATP = 6-phospho-D-gluconate + ADP + H(+)</text>
        <dbReference type="Rhea" id="RHEA:19433"/>
        <dbReference type="ChEBI" id="CHEBI:15378"/>
        <dbReference type="ChEBI" id="CHEBI:18391"/>
        <dbReference type="ChEBI" id="CHEBI:30616"/>
        <dbReference type="ChEBI" id="CHEBI:58759"/>
        <dbReference type="ChEBI" id="CHEBI:456216"/>
        <dbReference type="EC" id="2.7.1.12"/>
    </reaction>
</comment>
<evidence type="ECO:0000256" key="2">
    <source>
        <dbReference type="ARBA" id="ARBA00008420"/>
    </source>
</evidence>
<evidence type="ECO:0000256" key="3">
    <source>
        <dbReference type="ARBA" id="ARBA00012054"/>
    </source>
</evidence>
<protein>
    <recommendedName>
        <fullName evidence="3 10">Gluconokinase</fullName>
        <ecNumber evidence="3 10">2.7.1.12</ecNumber>
    </recommendedName>
</protein>
<dbReference type="GO" id="GO:0005524">
    <property type="term" value="F:ATP binding"/>
    <property type="evidence" value="ECO:0007669"/>
    <property type="project" value="UniProtKB-KW"/>
</dbReference>
<dbReference type="Gene3D" id="3.40.50.300">
    <property type="entry name" value="P-loop containing nucleotide triphosphate hydrolases"/>
    <property type="match status" value="1"/>
</dbReference>
<comment type="pathway">
    <text evidence="1">Carbohydrate acid metabolism.</text>
</comment>
<dbReference type="CDD" id="cd02021">
    <property type="entry name" value="GntK"/>
    <property type="match status" value="1"/>
</dbReference>
<sequence length="204" mass="20812">MARAVLPLPVLPWPVLPSAYGGVVSSTSPQPLLVVMGVSGSGKSTVGAALAAALDVPFQDADPLHPASNVAKMAAGIALTDDDRMPWLALVGAELSAAAASPGGSGTGLVMACSALKRAYREAILAAAPTARFIYLEGSRELIESRLENRHGHFMPSSLLGSQLATLEPLESDEPGITVELRAGEPPVELVARIVSGITAGDAV</sequence>
<accession>A0A934SKW9</accession>
<dbReference type="Proteomes" id="UP000636458">
    <property type="component" value="Unassembled WGS sequence"/>
</dbReference>
<dbReference type="AlphaFoldDB" id="A0A934SKW9"/>
<reference evidence="11" key="1">
    <citation type="submission" date="2021-01" db="EMBL/GenBank/DDBJ databases">
        <title>Lacisediminihabitans sp. nov. strain G11-30, isolated from Antarctic Soil.</title>
        <authorList>
            <person name="Li J."/>
        </authorList>
    </citation>
    <scope>NUCLEOTIDE SEQUENCE</scope>
    <source>
        <strain evidence="11">G11-30</strain>
    </source>
</reference>
<keyword evidence="8" id="KW-0311">Gluconate utilization</keyword>